<evidence type="ECO:0000313" key="2">
    <source>
        <dbReference type="Proteomes" id="UP000821845"/>
    </source>
</evidence>
<name>A0ACB7S385_HYAAI</name>
<evidence type="ECO:0000313" key="1">
    <source>
        <dbReference type="EMBL" id="KAH6927249.1"/>
    </source>
</evidence>
<reference evidence="1" key="1">
    <citation type="submission" date="2020-05" db="EMBL/GenBank/DDBJ databases">
        <title>Large-scale comparative analyses of tick genomes elucidate their genetic diversity and vector capacities.</title>
        <authorList>
            <person name="Jia N."/>
            <person name="Wang J."/>
            <person name="Shi W."/>
            <person name="Du L."/>
            <person name="Sun Y."/>
            <person name="Zhan W."/>
            <person name="Jiang J."/>
            <person name="Wang Q."/>
            <person name="Zhang B."/>
            <person name="Ji P."/>
            <person name="Sakyi L.B."/>
            <person name="Cui X."/>
            <person name="Yuan T."/>
            <person name="Jiang B."/>
            <person name="Yang W."/>
            <person name="Lam T.T.-Y."/>
            <person name="Chang Q."/>
            <person name="Ding S."/>
            <person name="Wang X."/>
            <person name="Zhu J."/>
            <person name="Ruan X."/>
            <person name="Zhao L."/>
            <person name="Wei J."/>
            <person name="Que T."/>
            <person name="Du C."/>
            <person name="Cheng J."/>
            <person name="Dai P."/>
            <person name="Han X."/>
            <person name="Huang E."/>
            <person name="Gao Y."/>
            <person name="Liu J."/>
            <person name="Shao H."/>
            <person name="Ye R."/>
            <person name="Li L."/>
            <person name="Wei W."/>
            <person name="Wang X."/>
            <person name="Wang C."/>
            <person name="Yang T."/>
            <person name="Huo Q."/>
            <person name="Li W."/>
            <person name="Guo W."/>
            <person name="Chen H."/>
            <person name="Zhou L."/>
            <person name="Ni X."/>
            <person name="Tian J."/>
            <person name="Zhou Y."/>
            <person name="Sheng Y."/>
            <person name="Liu T."/>
            <person name="Pan Y."/>
            <person name="Xia L."/>
            <person name="Li J."/>
            <person name="Zhao F."/>
            <person name="Cao W."/>
        </authorList>
    </citation>
    <scope>NUCLEOTIDE SEQUENCE</scope>
    <source>
        <strain evidence="1">Hyas-2018</strain>
    </source>
</reference>
<comment type="caution">
    <text evidence="1">The sequence shown here is derived from an EMBL/GenBank/DDBJ whole genome shotgun (WGS) entry which is preliminary data.</text>
</comment>
<proteinExistence type="predicted"/>
<gene>
    <name evidence="1" type="ORF">HPB50_001125</name>
</gene>
<protein>
    <submittedName>
        <fullName evidence="1">Uncharacterized protein</fullName>
    </submittedName>
</protein>
<accession>A0ACB7S385</accession>
<organism evidence="1 2">
    <name type="scientific">Hyalomma asiaticum</name>
    <name type="common">Tick</name>
    <dbReference type="NCBI Taxonomy" id="266040"/>
    <lineage>
        <taxon>Eukaryota</taxon>
        <taxon>Metazoa</taxon>
        <taxon>Ecdysozoa</taxon>
        <taxon>Arthropoda</taxon>
        <taxon>Chelicerata</taxon>
        <taxon>Arachnida</taxon>
        <taxon>Acari</taxon>
        <taxon>Parasitiformes</taxon>
        <taxon>Ixodida</taxon>
        <taxon>Ixodoidea</taxon>
        <taxon>Ixodidae</taxon>
        <taxon>Hyalomminae</taxon>
        <taxon>Hyalomma</taxon>
    </lineage>
</organism>
<keyword evidence="2" id="KW-1185">Reference proteome</keyword>
<dbReference type="Proteomes" id="UP000821845">
    <property type="component" value="Chromosome 6"/>
</dbReference>
<sequence length="60" mass="6639">MVPLLHPPLRPFKLGQRDQLTWLDAVLEINGITKQPKTLAILLSCLQADLQYLLAASSAN</sequence>
<dbReference type="EMBL" id="CM023486">
    <property type="protein sequence ID" value="KAH6927249.1"/>
    <property type="molecule type" value="Genomic_DNA"/>
</dbReference>